<reference evidence="4 5" key="1">
    <citation type="submission" date="2015-02" db="EMBL/GenBank/DDBJ databases">
        <authorList>
            <person name="Chooi Y.-H."/>
        </authorList>
    </citation>
    <scope>NUCLEOTIDE SEQUENCE [LARGE SCALE GENOMIC DNA]</scope>
    <source>
        <strain evidence="4">E3</strain>
    </source>
</reference>
<evidence type="ECO:0000313" key="5">
    <source>
        <dbReference type="Proteomes" id="UP000039324"/>
    </source>
</evidence>
<feature type="transmembrane region" description="Helical" evidence="1">
    <location>
        <begin position="253"/>
        <end position="274"/>
    </location>
</feature>
<dbReference type="AlphaFoldDB" id="A0A0G4IX11"/>
<evidence type="ECO:0000313" key="4">
    <source>
        <dbReference type="EMBL" id="CEO99865.1"/>
    </source>
</evidence>
<evidence type="ECO:0000256" key="1">
    <source>
        <dbReference type="SAM" id="Phobius"/>
    </source>
</evidence>
<dbReference type="Pfam" id="PF03707">
    <property type="entry name" value="MHYT"/>
    <property type="match status" value="2"/>
</dbReference>
<feature type="transmembrane region" description="Helical" evidence="1">
    <location>
        <begin position="223"/>
        <end position="246"/>
    </location>
</feature>
<dbReference type="Gene3D" id="1.10.167.10">
    <property type="entry name" value="Regulator of G-protein Signalling 4, domain 2"/>
    <property type="match status" value="1"/>
</dbReference>
<dbReference type="InterPro" id="IPR044926">
    <property type="entry name" value="RGS_subdomain_2"/>
</dbReference>
<feature type="domain" description="MHYT" evidence="3">
    <location>
        <begin position="14"/>
        <end position="277"/>
    </location>
</feature>
<gene>
    <name evidence="4" type="ORF">PBRA_007599</name>
</gene>
<keyword evidence="1" id="KW-0812">Transmembrane</keyword>
<dbReference type="InterPro" id="IPR005330">
    <property type="entry name" value="MHYT_dom"/>
</dbReference>
<evidence type="ECO:0000259" key="2">
    <source>
        <dbReference type="PROSITE" id="PS50132"/>
    </source>
</evidence>
<keyword evidence="5" id="KW-1185">Reference proteome</keyword>
<dbReference type="PROSITE" id="PS50924">
    <property type="entry name" value="MHYT"/>
    <property type="match status" value="1"/>
</dbReference>
<organism evidence="4 5">
    <name type="scientific">Plasmodiophora brassicae</name>
    <name type="common">Clubroot disease agent</name>
    <dbReference type="NCBI Taxonomy" id="37360"/>
    <lineage>
        <taxon>Eukaryota</taxon>
        <taxon>Sar</taxon>
        <taxon>Rhizaria</taxon>
        <taxon>Endomyxa</taxon>
        <taxon>Phytomyxea</taxon>
        <taxon>Plasmodiophorida</taxon>
        <taxon>Plasmodiophoridae</taxon>
        <taxon>Plasmodiophora</taxon>
    </lineage>
</organism>
<evidence type="ECO:0000259" key="3">
    <source>
        <dbReference type="PROSITE" id="PS50924"/>
    </source>
</evidence>
<keyword evidence="1" id="KW-0472">Membrane</keyword>
<dbReference type="InterPro" id="IPR016137">
    <property type="entry name" value="RGS"/>
</dbReference>
<dbReference type="SMART" id="SM00315">
    <property type="entry name" value="RGS"/>
    <property type="match status" value="1"/>
</dbReference>
<proteinExistence type="predicted"/>
<dbReference type="InterPro" id="IPR036305">
    <property type="entry name" value="RGS_sf"/>
</dbReference>
<sequence length="571" mass="62648">MAVEVNGETLVKQWNYWLILLSYALSVFGSFTAFLMVEQAKISLYKRKNPLFWVVWAAVALGGCGIFAMHFIGMTALSLVSPDGKPFPFTFSPGHVVISVVAPIVLEVLALLIVMRGYHHRHIARGEAAPSPAQQLTTGYTGARPLTLPSLIRGAMPRYTGVRRTMMHAMKDLKRMELPKKLYKETDWYLLGAALMSGTGVGVMHYTGLMAVTFQGHIQFDPWVVSASMLIAIIASAAAFLLLFVIQMPMLQIVSAAVMGIAVCGAHYTGMQHVFVYDAAASAPAADALNKDSVGLIVAWAGIITCFLLEAFGASQLKSAKLHLDRVVAQTQNELTQTIVELVETRRDLDTAKRMLTMINVLRPLHSSDKKKTASSTFATCALKSMGLSYADDKVPSAGVGDASESLHKVLAHPVAVELLKDQQVQGFRQEGVMFLLAVNLLTSTKPRDQKMTKSLTSKIMQEFIVEGAPHEINISMSQRIRLQERSKKPSVRMFAEAYDEVLRLIIHNDYAGFCDSDQGRFALWLCDNVNFGAHHEEQQPPPVSDTDSISSLEELAGTASHKMDVLGMTM</sequence>
<dbReference type="PROSITE" id="PS50132">
    <property type="entry name" value="RGS"/>
    <property type="match status" value="1"/>
</dbReference>
<dbReference type="OrthoDB" id="163408at2759"/>
<accession>A0A0G4IX11</accession>
<dbReference type="PANTHER" id="PTHR35152:SF1">
    <property type="entry name" value="DOMAIN SIGNALLING PROTEIN, PUTATIVE (AFU_ORTHOLOGUE AFUA_5G11310)-RELATED"/>
    <property type="match status" value="1"/>
</dbReference>
<evidence type="ECO:0008006" key="6">
    <source>
        <dbReference type="Google" id="ProtNLM"/>
    </source>
</evidence>
<keyword evidence="1" id="KW-1133">Transmembrane helix</keyword>
<dbReference type="CDD" id="cd07440">
    <property type="entry name" value="RGS"/>
    <property type="match status" value="1"/>
</dbReference>
<name>A0A0G4IX11_PLABS</name>
<feature type="transmembrane region" description="Helical" evidence="1">
    <location>
        <begin position="16"/>
        <end position="37"/>
    </location>
</feature>
<dbReference type="SUPFAM" id="SSF48097">
    <property type="entry name" value="Regulator of G-protein signaling, RGS"/>
    <property type="match status" value="1"/>
</dbReference>
<feature type="transmembrane region" description="Helical" evidence="1">
    <location>
        <begin position="188"/>
        <end position="211"/>
    </location>
</feature>
<protein>
    <recommendedName>
        <fullName evidence="6">MHYT domain-containing protein</fullName>
    </recommendedName>
</protein>
<dbReference type="Pfam" id="PF00615">
    <property type="entry name" value="RGS"/>
    <property type="match status" value="1"/>
</dbReference>
<feature type="transmembrane region" description="Helical" evidence="1">
    <location>
        <begin position="49"/>
        <end position="72"/>
    </location>
</feature>
<dbReference type="Proteomes" id="UP000039324">
    <property type="component" value="Unassembled WGS sequence"/>
</dbReference>
<feature type="transmembrane region" description="Helical" evidence="1">
    <location>
        <begin position="294"/>
        <end position="312"/>
    </location>
</feature>
<dbReference type="EMBL" id="CDSF01000094">
    <property type="protein sequence ID" value="CEO99865.1"/>
    <property type="molecule type" value="Genomic_DNA"/>
</dbReference>
<feature type="domain" description="RGS" evidence="2">
    <location>
        <begin position="406"/>
        <end position="518"/>
    </location>
</feature>
<dbReference type="PANTHER" id="PTHR35152">
    <property type="entry name" value="DOMAIN SIGNALLING PROTEIN, PUTATIVE (AFU_ORTHOLOGUE AFUA_5G11310)-RELATED"/>
    <property type="match status" value="1"/>
</dbReference>
<feature type="transmembrane region" description="Helical" evidence="1">
    <location>
        <begin position="92"/>
        <end position="115"/>
    </location>
</feature>